<organism evidence="1 2">
    <name type="scientific">Fusarium redolens</name>
    <dbReference type="NCBI Taxonomy" id="48865"/>
    <lineage>
        <taxon>Eukaryota</taxon>
        <taxon>Fungi</taxon>
        <taxon>Dikarya</taxon>
        <taxon>Ascomycota</taxon>
        <taxon>Pezizomycotina</taxon>
        <taxon>Sordariomycetes</taxon>
        <taxon>Hypocreomycetidae</taxon>
        <taxon>Hypocreales</taxon>
        <taxon>Nectriaceae</taxon>
        <taxon>Fusarium</taxon>
        <taxon>Fusarium redolens species complex</taxon>
    </lineage>
</organism>
<accession>A0A9P9KVJ1</accession>
<evidence type="ECO:0000313" key="2">
    <source>
        <dbReference type="Proteomes" id="UP000720189"/>
    </source>
</evidence>
<dbReference type="GeneID" id="70219214"/>
<dbReference type="AlphaFoldDB" id="A0A9P9KVJ1"/>
<name>A0A9P9KVJ1_FUSRE</name>
<evidence type="ECO:0000313" key="1">
    <source>
        <dbReference type="EMBL" id="KAH7269239.1"/>
    </source>
</evidence>
<dbReference type="RefSeq" id="XP_046056007.1">
    <property type="nucleotide sequence ID" value="XM_046189260.1"/>
</dbReference>
<gene>
    <name evidence="1" type="ORF">BKA55DRAFT_531899</name>
</gene>
<protein>
    <submittedName>
        <fullName evidence="1">Uncharacterized protein</fullName>
    </submittedName>
</protein>
<comment type="caution">
    <text evidence="1">The sequence shown here is derived from an EMBL/GenBank/DDBJ whole genome shotgun (WGS) entry which is preliminary data.</text>
</comment>
<proteinExistence type="predicted"/>
<sequence length="130" mass="13994">MYQACIKLKVKTRATSSIAGDIPTRGQLSEESSPSTGVRCIYQAASKDLRDIVQDPAPSRDSYITALPGPVTLANRGEMEGCRGATCQTVAYAVEAVLFGDGGIVNYPETVVYRNDAIIPVAVIMYEKFN</sequence>
<dbReference type="EMBL" id="JAGMUX010000001">
    <property type="protein sequence ID" value="KAH7269239.1"/>
    <property type="molecule type" value="Genomic_DNA"/>
</dbReference>
<dbReference type="Proteomes" id="UP000720189">
    <property type="component" value="Unassembled WGS sequence"/>
</dbReference>
<dbReference type="Gene3D" id="6.20.320.10">
    <property type="match status" value="1"/>
</dbReference>
<keyword evidence="2" id="KW-1185">Reference proteome</keyword>
<reference evidence="1" key="1">
    <citation type="journal article" date="2021" name="Nat. Commun.">
        <title>Genetic determinants of endophytism in the Arabidopsis root mycobiome.</title>
        <authorList>
            <person name="Mesny F."/>
            <person name="Miyauchi S."/>
            <person name="Thiergart T."/>
            <person name="Pickel B."/>
            <person name="Atanasova L."/>
            <person name="Karlsson M."/>
            <person name="Huettel B."/>
            <person name="Barry K.W."/>
            <person name="Haridas S."/>
            <person name="Chen C."/>
            <person name="Bauer D."/>
            <person name="Andreopoulos W."/>
            <person name="Pangilinan J."/>
            <person name="LaButti K."/>
            <person name="Riley R."/>
            <person name="Lipzen A."/>
            <person name="Clum A."/>
            <person name="Drula E."/>
            <person name="Henrissat B."/>
            <person name="Kohler A."/>
            <person name="Grigoriev I.V."/>
            <person name="Martin F.M."/>
            <person name="Hacquard S."/>
        </authorList>
    </citation>
    <scope>NUCLEOTIDE SEQUENCE</scope>
    <source>
        <strain evidence="1">MPI-CAGE-AT-0023</strain>
    </source>
</reference>
<dbReference type="OrthoDB" id="9514740at2759"/>